<name>A0A919VAS9_9ACTN</name>
<organism evidence="1 2">
    <name type="scientific">Sinosporangium siamense</name>
    <dbReference type="NCBI Taxonomy" id="1367973"/>
    <lineage>
        <taxon>Bacteria</taxon>
        <taxon>Bacillati</taxon>
        <taxon>Actinomycetota</taxon>
        <taxon>Actinomycetes</taxon>
        <taxon>Streptosporangiales</taxon>
        <taxon>Streptosporangiaceae</taxon>
        <taxon>Sinosporangium</taxon>
    </lineage>
</organism>
<gene>
    <name evidence="1" type="ORF">Ssi02_59630</name>
</gene>
<dbReference type="EMBL" id="BOOW01000038">
    <property type="protein sequence ID" value="GII95732.1"/>
    <property type="molecule type" value="Genomic_DNA"/>
</dbReference>
<evidence type="ECO:0000313" key="2">
    <source>
        <dbReference type="Proteomes" id="UP000606172"/>
    </source>
</evidence>
<protein>
    <submittedName>
        <fullName evidence="1">Uncharacterized protein</fullName>
    </submittedName>
</protein>
<reference evidence="1" key="1">
    <citation type="submission" date="2021-01" db="EMBL/GenBank/DDBJ databases">
        <title>Whole genome shotgun sequence of Sinosporangium siamense NBRC 109515.</title>
        <authorList>
            <person name="Komaki H."/>
            <person name="Tamura T."/>
        </authorList>
    </citation>
    <scope>NUCLEOTIDE SEQUENCE</scope>
    <source>
        <strain evidence="1">NBRC 109515</strain>
    </source>
</reference>
<accession>A0A919VAS9</accession>
<dbReference type="AlphaFoldDB" id="A0A919VAS9"/>
<proteinExistence type="predicted"/>
<comment type="caution">
    <text evidence="1">The sequence shown here is derived from an EMBL/GenBank/DDBJ whole genome shotgun (WGS) entry which is preliminary data.</text>
</comment>
<keyword evidence="2" id="KW-1185">Reference proteome</keyword>
<dbReference type="Proteomes" id="UP000606172">
    <property type="component" value="Unassembled WGS sequence"/>
</dbReference>
<evidence type="ECO:0000313" key="1">
    <source>
        <dbReference type="EMBL" id="GII95732.1"/>
    </source>
</evidence>
<sequence length="82" mass="7850">MTAFTGSGAPAFAAALLAATMLAATVLVATVLVATVLVATALVATVLAATMGDTINTAIAGTARRLMERLSLSSGGGGKGEA</sequence>